<proteinExistence type="predicted"/>
<dbReference type="PANTHER" id="PTHR35371:SF1">
    <property type="entry name" value="BLR7753 PROTEIN"/>
    <property type="match status" value="1"/>
</dbReference>
<dbReference type="EMBL" id="KZ819330">
    <property type="protein sequence ID" value="PWN19781.1"/>
    <property type="molecule type" value="Genomic_DNA"/>
</dbReference>
<evidence type="ECO:0000256" key="5">
    <source>
        <dbReference type="SAM" id="Phobius"/>
    </source>
</evidence>
<evidence type="ECO:0000256" key="2">
    <source>
        <dbReference type="ARBA" id="ARBA00022692"/>
    </source>
</evidence>
<dbReference type="AlphaFoldDB" id="A0A316U5P4"/>
<feature type="transmembrane region" description="Helical" evidence="5">
    <location>
        <begin position="111"/>
        <end position="128"/>
    </location>
</feature>
<protein>
    <recommendedName>
        <fullName evidence="8">MAPEG family protein</fullName>
    </recommendedName>
</protein>
<keyword evidence="7" id="KW-1185">Reference proteome</keyword>
<keyword evidence="4 5" id="KW-0472">Membrane</keyword>
<evidence type="ECO:0000256" key="4">
    <source>
        <dbReference type="ARBA" id="ARBA00023136"/>
    </source>
</evidence>
<dbReference type="Pfam" id="PF01124">
    <property type="entry name" value="MAPEG"/>
    <property type="match status" value="1"/>
</dbReference>
<keyword evidence="2 5" id="KW-0812">Transmembrane</keyword>
<reference evidence="6 7" key="1">
    <citation type="journal article" date="2018" name="Mol. Biol. Evol.">
        <title>Broad Genomic Sampling Reveals a Smut Pathogenic Ancestry of the Fungal Clade Ustilaginomycotina.</title>
        <authorList>
            <person name="Kijpornyongpan T."/>
            <person name="Mondo S.J."/>
            <person name="Barry K."/>
            <person name="Sandor L."/>
            <person name="Lee J."/>
            <person name="Lipzen A."/>
            <person name="Pangilinan J."/>
            <person name="LaButti K."/>
            <person name="Hainaut M."/>
            <person name="Henrissat B."/>
            <person name="Grigoriev I.V."/>
            <person name="Spatafora J.W."/>
            <person name="Aime M.C."/>
        </authorList>
    </citation>
    <scope>NUCLEOTIDE SEQUENCE [LARGE SCALE GENOMIC DNA]</scope>
    <source>
        <strain evidence="6 7">MCA 4718</strain>
    </source>
</reference>
<dbReference type="OrthoDB" id="2122304at2759"/>
<dbReference type="RefSeq" id="XP_025346941.1">
    <property type="nucleotide sequence ID" value="XM_025492847.1"/>
</dbReference>
<dbReference type="Proteomes" id="UP000245942">
    <property type="component" value="Unassembled WGS sequence"/>
</dbReference>
<accession>A0A316U5P4</accession>
<sequence length="160" mass="17798">MARANSRIELLLVNLTGLQNFSLLTVLVAFFLCLAPHVYAVSLTRGNFKADAPRSYVASMQKKQNKTETDLRFLRAEAAHLNGFETLALYAVAISIGNVAGLPTSQLNSLSLFYILSRIIFILSYIFLSTPTLWWIRSLSYFGGIAVIFRLFWSAAAALQ</sequence>
<dbReference type="SUPFAM" id="SSF161084">
    <property type="entry name" value="MAPEG domain-like"/>
    <property type="match status" value="1"/>
</dbReference>
<evidence type="ECO:0000313" key="7">
    <source>
        <dbReference type="Proteomes" id="UP000245942"/>
    </source>
</evidence>
<dbReference type="GO" id="GO:0016020">
    <property type="term" value="C:membrane"/>
    <property type="evidence" value="ECO:0007669"/>
    <property type="project" value="UniProtKB-SubCell"/>
</dbReference>
<dbReference type="Gene3D" id="1.20.120.550">
    <property type="entry name" value="Membrane associated eicosanoid/glutathione metabolism-like domain"/>
    <property type="match status" value="1"/>
</dbReference>
<evidence type="ECO:0000313" key="6">
    <source>
        <dbReference type="EMBL" id="PWN19781.1"/>
    </source>
</evidence>
<dbReference type="GeneID" id="37014581"/>
<organism evidence="6 7">
    <name type="scientific">Pseudomicrostroma glucosiphilum</name>
    <dbReference type="NCBI Taxonomy" id="1684307"/>
    <lineage>
        <taxon>Eukaryota</taxon>
        <taxon>Fungi</taxon>
        <taxon>Dikarya</taxon>
        <taxon>Basidiomycota</taxon>
        <taxon>Ustilaginomycotina</taxon>
        <taxon>Exobasidiomycetes</taxon>
        <taxon>Microstromatales</taxon>
        <taxon>Microstromatales incertae sedis</taxon>
        <taxon>Pseudomicrostroma</taxon>
    </lineage>
</organism>
<keyword evidence="3 5" id="KW-1133">Transmembrane helix</keyword>
<dbReference type="PANTHER" id="PTHR35371">
    <property type="entry name" value="INNER MEMBRANE PROTEIN"/>
    <property type="match status" value="1"/>
</dbReference>
<evidence type="ECO:0000256" key="1">
    <source>
        <dbReference type="ARBA" id="ARBA00004370"/>
    </source>
</evidence>
<feature type="transmembrane region" description="Helical" evidence="5">
    <location>
        <begin position="134"/>
        <end position="153"/>
    </location>
</feature>
<dbReference type="InterPro" id="IPR001129">
    <property type="entry name" value="Membr-assoc_MAPEG"/>
</dbReference>
<evidence type="ECO:0008006" key="8">
    <source>
        <dbReference type="Google" id="ProtNLM"/>
    </source>
</evidence>
<dbReference type="InterPro" id="IPR023352">
    <property type="entry name" value="MAPEG-like_dom_sf"/>
</dbReference>
<name>A0A316U5P4_9BASI</name>
<gene>
    <name evidence="6" type="ORF">BCV69DRAFT_283884</name>
</gene>
<feature type="transmembrane region" description="Helical" evidence="5">
    <location>
        <begin position="21"/>
        <end position="39"/>
    </location>
</feature>
<comment type="subcellular location">
    <subcellularLocation>
        <location evidence="1">Membrane</location>
    </subcellularLocation>
</comment>
<feature type="transmembrane region" description="Helical" evidence="5">
    <location>
        <begin position="87"/>
        <end position="104"/>
    </location>
</feature>
<evidence type="ECO:0000256" key="3">
    <source>
        <dbReference type="ARBA" id="ARBA00022989"/>
    </source>
</evidence>